<feature type="compositionally biased region" description="Low complexity" evidence="1">
    <location>
        <begin position="605"/>
        <end position="627"/>
    </location>
</feature>
<dbReference type="OrthoDB" id="630188at2759"/>
<dbReference type="Proteomes" id="UP000822476">
    <property type="component" value="Unassembled WGS sequence"/>
</dbReference>
<proteinExistence type="predicted"/>
<name>A0A8S9Z324_9TREM</name>
<reference evidence="2" key="1">
    <citation type="submission" date="2019-07" db="EMBL/GenBank/DDBJ databases">
        <title>Annotation for the trematode Paragonimus miyazaki's.</title>
        <authorList>
            <person name="Choi Y.-J."/>
        </authorList>
    </citation>
    <scope>NUCLEOTIDE SEQUENCE</scope>
    <source>
        <strain evidence="2">Japan</strain>
    </source>
</reference>
<feature type="non-terminal residue" evidence="2">
    <location>
        <position position="1"/>
    </location>
</feature>
<dbReference type="SUPFAM" id="SSF56300">
    <property type="entry name" value="Metallo-dependent phosphatases"/>
    <property type="match status" value="1"/>
</dbReference>
<dbReference type="EMBL" id="JTDE01000247">
    <property type="protein sequence ID" value="KAF7261835.1"/>
    <property type="molecule type" value="Genomic_DNA"/>
</dbReference>
<dbReference type="AlphaFoldDB" id="A0A8S9Z324"/>
<organism evidence="2 3">
    <name type="scientific">Paragonimus skrjabini miyazakii</name>
    <dbReference type="NCBI Taxonomy" id="59628"/>
    <lineage>
        <taxon>Eukaryota</taxon>
        <taxon>Metazoa</taxon>
        <taxon>Spiralia</taxon>
        <taxon>Lophotrochozoa</taxon>
        <taxon>Platyhelminthes</taxon>
        <taxon>Trematoda</taxon>
        <taxon>Digenea</taxon>
        <taxon>Plagiorchiida</taxon>
        <taxon>Troglotremata</taxon>
        <taxon>Troglotrematidae</taxon>
        <taxon>Paragonimus</taxon>
    </lineage>
</organism>
<evidence type="ECO:0000313" key="3">
    <source>
        <dbReference type="Proteomes" id="UP000822476"/>
    </source>
</evidence>
<evidence type="ECO:0000313" key="2">
    <source>
        <dbReference type="EMBL" id="KAF7261835.1"/>
    </source>
</evidence>
<accession>A0A8S9Z324</accession>
<feature type="region of interest" description="Disordered" evidence="1">
    <location>
        <begin position="603"/>
        <end position="634"/>
    </location>
</feature>
<feature type="region of interest" description="Disordered" evidence="1">
    <location>
        <begin position="404"/>
        <end position="425"/>
    </location>
</feature>
<evidence type="ECO:0000256" key="1">
    <source>
        <dbReference type="SAM" id="MobiDB-lite"/>
    </source>
</evidence>
<keyword evidence="3" id="KW-1185">Reference proteome</keyword>
<protein>
    <submittedName>
        <fullName evidence="2">Uncharacterized protein</fullName>
    </submittedName>
</protein>
<gene>
    <name evidence="2" type="ORF">EG68_00863</name>
</gene>
<dbReference type="PANTHER" id="PTHR12905">
    <property type="entry name" value="METALLOPHOSPHOESTERASE"/>
    <property type="match status" value="1"/>
</dbReference>
<sequence length="634" mass="70208">TLGLYSVTVLKIANHHTNAHCRPFSRQQVSKIRQKNRHTIAIRKQNESDSLARSKPNYFVDSGLATALLSYRNLNVYVVGAVGHPKARIVRIVHISDTRGTHEAYTDHIPRGNILIHSGDFASSPPSRGFRLPGWCHQLTNNLSRLKKDGRTSTGWREQVEELETFFSKQPHDFKIFIPGCWDNWYASSKHDMPTPEKIQSLLKSAIYLEDAWCRVLGLTIYGTSWTAADDLRSEDGVFVRRYWNRLFQTRRRKHSNEVYSASYVPHSSLVTIPNHSSHSFPEQGSPPVIDPRGDGFVLPDITDVALQWERIPDNTDVVVTHMPAWRQELFVHIVERIKPTLHLCGHDFAGYGVMWKRDTLFSNAALQLNSTFPSIVGFRKPQVRKQKKNTTVTSATTTKTTLAATSSDAADESGLNKPDQLQPYSDQIPISYDPDFCEPQLYIPKPNGRPRPRRWQRRLPRALSRLFFGSGSSNNSGSGCTGNCSLFRRSLRPKPTVMVSETKSSKAAAEHICSEVGFIYDPDMRAGIGAMAVADSACGSGSGAGYSGGSTGFTGSTLCTSMCRRNPIVIDVYVVSDDMSTVLPPYASSSSLSVSLNADSYQHPSATVPTASSSSSSHSAPASTQSRTEQLPD</sequence>
<dbReference type="InterPro" id="IPR029052">
    <property type="entry name" value="Metallo-depent_PP-like"/>
</dbReference>
<comment type="caution">
    <text evidence="2">The sequence shown here is derived from an EMBL/GenBank/DDBJ whole genome shotgun (WGS) entry which is preliminary data.</text>
</comment>
<dbReference type="InterPro" id="IPR051693">
    <property type="entry name" value="UPF0046_metallophosphoest"/>
</dbReference>
<dbReference type="Gene3D" id="3.60.21.10">
    <property type="match status" value="1"/>
</dbReference>
<dbReference type="PANTHER" id="PTHR12905:SF0">
    <property type="entry name" value="CALCINEURIN-LIKE PHOSPHOESTERASE DOMAIN-CONTAINING PROTEIN"/>
    <property type="match status" value="1"/>
</dbReference>